<proteinExistence type="predicted"/>
<dbReference type="Ensembl" id="ENSLCAT00010028015.1">
    <property type="protein sequence ID" value="ENSLCAP00010027419.1"/>
    <property type="gene ID" value="ENSLCAG00010012889.1"/>
</dbReference>
<keyword evidence="2" id="KW-1185">Reference proteome</keyword>
<name>A0A4W6DQY6_LATCA</name>
<reference evidence="2" key="1">
    <citation type="submission" date="2015-09" db="EMBL/GenBank/DDBJ databases">
        <authorList>
            <person name="Sai Rama Sridatta P."/>
        </authorList>
    </citation>
    <scope>NUCLEOTIDE SEQUENCE [LARGE SCALE GENOMIC DNA]</scope>
</reference>
<dbReference type="Proteomes" id="UP000314980">
    <property type="component" value="Unassembled WGS sequence"/>
</dbReference>
<evidence type="ECO:0000313" key="1">
    <source>
        <dbReference type="Ensembl" id="ENSLCAP00010027419.1"/>
    </source>
</evidence>
<accession>A0A4W6DQY6</accession>
<dbReference type="AlphaFoldDB" id="A0A4W6DQY6"/>
<organism evidence="1 2">
    <name type="scientific">Lates calcarifer</name>
    <name type="common">Barramundi</name>
    <name type="synonym">Holocentrus calcarifer</name>
    <dbReference type="NCBI Taxonomy" id="8187"/>
    <lineage>
        <taxon>Eukaryota</taxon>
        <taxon>Metazoa</taxon>
        <taxon>Chordata</taxon>
        <taxon>Craniata</taxon>
        <taxon>Vertebrata</taxon>
        <taxon>Euteleostomi</taxon>
        <taxon>Actinopterygii</taxon>
        <taxon>Neopterygii</taxon>
        <taxon>Teleostei</taxon>
        <taxon>Neoteleostei</taxon>
        <taxon>Acanthomorphata</taxon>
        <taxon>Carangaria</taxon>
        <taxon>Carangaria incertae sedis</taxon>
        <taxon>Centropomidae</taxon>
        <taxon>Lates</taxon>
    </lineage>
</organism>
<sequence>IGKLINPGQVVMVIAEFNTGIKAEHQRPTLLTTVEWAIRERKKSKIKAFVKTNDNMDVFRDTVLQVRPTERMRKMERDRRRVTEREKQ</sequence>
<reference evidence="1" key="3">
    <citation type="submission" date="2025-09" db="UniProtKB">
        <authorList>
            <consortium name="Ensembl"/>
        </authorList>
    </citation>
    <scope>IDENTIFICATION</scope>
</reference>
<evidence type="ECO:0000313" key="2">
    <source>
        <dbReference type="Proteomes" id="UP000314980"/>
    </source>
</evidence>
<protein>
    <submittedName>
        <fullName evidence="1">Uncharacterized protein</fullName>
    </submittedName>
</protein>
<dbReference type="InParanoid" id="A0A4W6DQY6"/>
<reference evidence="1" key="2">
    <citation type="submission" date="2025-08" db="UniProtKB">
        <authorList>
            <consortium name="Ensembl"/>
        </authorList>
    </citation>
    <scope>IDENTIFICATION</scope>
</reference>